<gene>
    <name evidence="2" type="ORF">KSS94_07620</name>
</gene>
<organism evidence="2 3">
    <name type="scientific">Pseudomonas fakonensis</name>
    <dbReference type="NCBI Taxonomy" id="2842355"/>
    <lineage>
        <taxon>Bacteria</taxon>
        <taxon>Pseudomonadati</taxon>
        <taxon>Pseudomonadota</taxon>
        <taxon>Gammaproteobacteria</taxon>
        <taxon>Pseudomonadales</taxon>
        <taxon>Pseudomonadaceae</taxon>
        <taxon>Pseudomonas</taxon>
    </lineage>
</organism>
<dbReference type="RefSeq" id="WP_217842405.1">
    <property type="nucleotide sequence ID" value="NZ_CP077076.1"/>
</dbReference>
<dbReference type="EMBL" id="CP077076">
    <property type="protein sequence ID" value="QXH52984.1"/>
    <property type="molecule type" value="Genomic_DNA"/>
</dbReference>
<accession>A0ABX8N9E9</accession>
<feature type="compositionally biased region" description="Basic and acidic residues" evidence="1">
    <location>
        <begin position="534"/>
        <end position="548"/>
    </location>
</feature>
<dbReference type="Proteomes" id="UP001046350">
    <property type="component" value="Chromosome"/>
</dbReference>
<proteinExistence type="predicted"/>
<evidence type="ECO:0000313" key="3">
    <source>
        <dbReference type="Proteomes" id="UP001046350"/>
    </source>
</evidence>
<protein>
    <submittedName>
        <fullName evidence="2">Uncharacterized protein</fullName>
    </submittedName>
</protein>
<sequence length="792" mass="87187">MKRQSLDDFLEEMAKKPQTLGWDVVLAFDRNKTNYLLLQDYISRFGAASLFPPVDSPISPAPGVTHHLLGLQLDKPRLSFENAVITESRARCLMRTVGGRTIETTRPQGTTREEVKRLGIADGLVGPQLTMTINLRNAPGSVGSAGQVELDLAGNGATDFQLTGVDTRFEAVKLGEHLKQEIAKWSDKQKKFELSELRQNPGDALQPGKFVVLTRPAPGATRRDADDFGDGEVLVMVGLDNRQGTLPSYDEHIPYLLPATYSSNLLISYQQYVTRMVVERIKQLFAQWGGTFRQEVVGEFHRFVCEGGGISVPEVDRGDIWGFSFYCRGTYLPFSGIKLSLVDGAVRLEWSGESSTLWGKTSHFRDNPDEGPWVYAADFSANWSMVYDFRALLGEDEVSGAPVLKIESIQRVLDAGASIKKVTDDDKKCEDEFYRNIGDYFVDSCLDRLVFLAEKFEGVNQKIDAFRLNGLLFRDESVVVPEYISLPGDLTILGHLQSQGPQISPTEVNIAAERSHQFLAQGFNIRWSVTDPQDSDRARGSDPERVGTIDDSGLYTAPSAESFNHTFKRVIVTATDGSWTGKALVHLVAAPVSVFPRVNVVNLSVENDEGYLVWAASTNGAAMTWKITGNAGGRLAEADDPNVQEARRYFGPTAFPPGGTGQLEKVLRVDRVEVSLGTGAATVCEMLLSSAPIANYFFKYSAVGNGLQFEFWVTDDNGEESRVPEASTKWHKVSGLGQLNDSGLYTYSATGNDHYVVVAAFYEVQGVPIALWNYVIVPLPLATLLPSLESQP</sequence>
<evidence type="ECO:0000256" key="1">
    <source>
        <dbReference type="SAM" id="MobiDB-lite"/>
    </source>
</evidence>
<name>A0ABX8N9E9_9PSED</name>
<evidence type="ECO:0000313" key="2">
    <source>
        <dbReference type="EMBL" id="QXH52984.1"/>
    </source>
</evidence>
<feature type="region of interest" description="Disordered" evidence="1">
    <location>
        <begin position="530"/>
        <end position="551"/>
    </location>
</feature>
<keyword evidence="3" id="KW-1185">Reference proteome</keyword>
<reference evidence="2" key="1">
    <citation type="journal article" date="2021" name="Microorganisms">
        <title>The Ever-Expanding Pseudomonas Genus: Description of 43 New Species and Partition of the Pseudomonas putida Group.</title>
        <authorList>
            <person name="Girard L."/>
            <person name="Lood C."/>
            <person name="Hofte M."/>
            <person name="Vandamme P."/>
            <person name="Rokni-Zadeh H."/>
            <person name="van Noort V."/>
            <person name="Lavigne R."/>
            <person name="De Mot R."/>
        </authorList>
    </citation>
    <scope>NUCLEOTIDE SEQUENCE</scope>
    <source>
        <strain evidence="2">COW40</strain>
    </source>
</reference>